<keyword evidence="2 4" id="KW-0547">Nucleotide-binding</keyword>
<comment type="catalytic activity">
    <reaction evidence="5">
        <text>(6S)-5-formyl-5,6,7,8-tetrahydrofolate + ATP = (6R)-5,10-methenyltetrahydrofolate + ADP + phosphate</text>
        <dbReference type="Rhea" id="RHEA:10488"/>
        <dbReference type="ChEBI" id="CHEBI:30616"/>
        <dbReference type="ChEBI" id="CHEBI:43474"/>
        <dbReference type="ChEBI" id="CHEBI:57455"/>
        <dbReference type="ChEBI" id="CHEBI:57457"/>
        <dbReference type="ChEBI" id="CHEBI:456216"/>
        <dbReference type="EC" id="6.3.3.2"/>
    </reaction>
</comment>
<dbReference type="InterPro" id="IPR024185">
    <property type="entry name" value="FTHF_cligase-like_sf"/>
</dbReference>
<keyword evidence="5" id="KW-0460">Magnesium</keyword>
<evidence type="ECO:0000313" key="7">
    <source>
        <dbReference type="Proteomes" id="UP000229641"/>
    </source>
</evidence>
<feature type="binding site" evidence="4">
    <location>
        <begin position="148"/>
        <end position="156"/>
    </location>
    <ligand>
        <name>ATP</name>
        <dbReference type="ChEBI" id="CHEBI:30616"/>
    </ligand>
</feature>
<name>A0A2H0LX21_9BACT</name>
<dbReference type="GO" id="GO:0046872">
    <property type="term" value="F:metal ion binding"/>
    <property type="evidence" value="ECO:0007669"/>
    <property type="project" value="UniProtKB-KW"/>
</dbReference>
<feature type="binding site" evidence="4">
    <location>
        <position position="68"/>
    </location>
    <ligand>
        <name>substrate</name>
    </ligand>
</feature>
<dbReference type="PIRSF" id="PIRSF006806">
    <property type="entry name" value="FTHF_cligase"/>
    <property type="match status" value="1"/>
</dbReference>
<dbReference type="Proteomes" id="UP000229641">
    <property type="component" value="Unassembled WGS sequence"/>
</dbReference>
<evidence type="ECO:0000256" key="4">
    <source>
        <dbReference type="PIRSR" id="PIRSR006806-1"/>
    </source>
</evidence>
<dbReference type="GO" id="GO:0005524">
    <property type="term" value="F:ATP binding"/>
    <property type="evidence" value="ECO:0007669"/>
    <property type="project" value="UniProtKB-KW"/>
</dbReference>
<keyword evidence="6" id="KW-0436">Ligase</keyword>
<reference evidence="6 7" key="1">
    <citation type="submission" date="2017-09" db="EMBL/GenBank/DDBJ databases">
        <title>Depth-based differentiation of microbial function through sediment-hosted aquifers and enrichment of novel symbionts in the deep terrestrial subsurface.</title>
        <authorList>
            <person name="Probst A.J."/>
            <person name="Ladd B."/>
            <person name="Jarett J.K."/>
            <person name="Geller-Mcgrath D.E."/>
            <person name="Sieber C.M."/>
            <person name="Emerson J.B."/>
            <person name="Anantharaman K."/>
            <person name="Thomas B.C."/>
            <person name="Malmstrom R."/>
            <person name="Stieglmeier M."/>
            <person name="Klingl A."/>
            <person name="Woyke T."/>
            <person name="Ryan C.M."/>
            <person name="Banfield J.F."/>
        </authorList>
    </citation>
    <scope>NUCLEOTIDE SEQUENCE [LARGE SCALE GENOMIC DNA]</scope>
    <source>
        <strain evidence="6">CG11_big_fil_rev_8_21_14_0_20_42_13</strain>
    </source>
</reference>
<comment type="caution">
    <text evidence="6">The sequence shown here is derived from an EMBL/GenBank/DDBJ whole genome shotgun (WGS) entry which is preliminary data.</text>
</comment>
<evidence type="ECO:0000256" key="3">
    <source>
        <dbReference type="ARBA" id="ARBA00022840"/>
    </source>
</evidence>
<dbReference type="Pfam" id="PF01812">
    <property type="entry name" value="5-FTHF_cyc-lig"/>
    <property type="match status" value="1"/>
</dbReference>
<protein>
    <recommendedName>
        <fullName evidence="5">5-formyltetrahydrofolate cyclo-ligase</fullName>
        <ecNumber evidence="5">6.3.3.2</ecNumber>
    </recommendedName>
</protein>
<evidence type="ECO:0000256" key="2">
    <source>
        <dbReference type="ARBA" id="ARBA00022741"/>
    </source>
</evidence>
<dbReference type="GO" id="GO:0030272">
    <property type="term" value="F:5-formyltetrahydrofolate cyclo-ligase activity"/>
    <property type="evidence" value="ECO:0007669"/>
    <property type="project" value="UniProtKB-EC"/>
</dbReference>
<dbReference type="InterPro" id="IPR002698">
    <property type="entry name" value="FTHF_cligase"/>
</dbReference>
<dbReference type="SUPFAM" id="SSF100950">
    <property type="entry name" value="NagB/RpiA/CoA transferase-like"/>
    <property type="match status" value="1"/>
</dbReference>
<feature type="binding site" evidence="4">
    <location>
        <position position="63"/>
    </location>
    <ligand>
        <name>substrate</name>
    </ligand>
</feature>
<dbReference type="EC" id="6.3.3.2" evidence="5"/>
<dbReference type="Gene3D" id="3.40.50.10420">
    <property type="entry name" value="NagB/RpiA/CoA transferase-like"/>
    <property type="match status" value="1"/>
</dbReference>
<dbReference type="PANTHER" id="PTHR23407">
    <property type="entry name" value="ATPASE INHIBITOR/5-FORMYLTETRAHYDROFOLATE CYCLO-LIGASE"/>
    <property type="match status" value="1"/>
</dbReference>
<proteinExistence type="inferred from homology"/>
<dbReference type="AlphaFoldDB" id="A0A2H0LX21"/>
<dbReference type="InterPro" id="IPR037171">
    <property type="entry name" value="NagB/RpiA_transferase-like"/>
</dbReference>
<organism evidence="6 7">
    <name type="scientific">Candidatus Ghiorseimicrobium undicola</name>
    <dbReference type="NCBI Taxonomy" id="1974746"/>
    <lineage>
        <taxon>Bacteria</taxon>
        <taxon>Pseudomonadati</taxon>
        <taxon>Candidatus Omnitrophota</taxon>
        <taxon>Candidatus Ghiorseimicrobium</taxon>
    </lineage>
</organism>
<keyword evidence="5" id="KW-0479">Metal-binding</keyword>
<comment type="cofactor">
    <cofactor evidence="5">
        <name>Mg(2+)</name>
        <dbReference type="ChEBI" id="CHEBI:18420"/>
    </cofactor>
</comment>
<comment type="similarity">
    <text evidence="1 5">Belongs to the 5-formyltetrahydrofolate cyclo-ligase family.</text>
</comment>
<evidence type="ECO:0000313" key="6">
    <source>
        <dbReference type="EMBL" id="PIQ88973.1"/>
    </source>
</evidence>
<dbReference type="PANTHER" id="PTHR23407:SF1">
    <property type="entry name" value="5-FORMYLTETRAHYDROFOLATE CYCLO-LIGASE"/>
    <property type="match status" value="1"/>
</dbReference>
<accession>A0A2H0LX21</accession>
<sequence length="197" mass="22560">MSTIIEMEQKEDLKPAKKNIRDAILSKLKLQEEEERLNKSRRIEQKLFNLPEFQRAKTVMFYVSTKFEVDTLNMIKKAIKLGKRVAVPVVSKDKKQMLVSLISGEASELEYGPYTIKQPKEDHFNLIPPQDLDLIVVPGVAFDKGGMRLGRGKGYYDRFLESKHDQTATVGLAFDFQIIQNLPYGCHDRSVEQIISA</sequence>
<dbReference type="NCBIfam" id="TIGR02727">
    <property type="entry name" value="MTHFS_bact"/>
    <property type="match status" value="1"/>
</dbReference>
<dbReference type="EMBL" id="PCWA01000080">
    <property type="protein sequence ID" value="PIQ88973.1"/>
    <property type="molecule type" value="Genomic_DNA"/>
</dbReference>
<feature type="binding site" evidence="4">
    <location>
        <begin position="17"/>
        <end position="21"/>
    </location>
    <ligand>
        <name>ATP</name>
        <dbReference type="ChEBI" id="CHEBI:30616"/>
    </ligand>
</feature>
<evidence type="ECO:0000256" key="5">
    <source>
        <dbReference type="RuleBase" id="RU361279"/>
    </source>
</evidence>
<keyword evidence="3 4" id="KW-0067">ATP-binding</keyword>
<dbReference type="GO" id="GO:0035999">
    <property type="term" value="P:tetrahydrofolate interconversion"/>
    <property type="evidence" value="ECO:0007669"/>
    <property type="project" value="TreeGrafter"/>
</dbReference>
<gene>
    <name evidence="6" type="ORF">COV72_05555</name>
</gene>
<dbReference type="GO" id="GO:0009396">
    <property type="term" value="P:folic acid-containing compound biosynthetic process"/>
    <property type="evidence" value="ECO:0007669"/>
    <property type="project" value="TreeGrafter"/>
</dbReference>
<evidence type="ECO:0000256" key="1">
    <source>
        <dbReference type="ARBA" id="ARBA00010638"/>
    </source>
</evidence>